<keyword evidence="3" id="KW-0813">Transport</keyword>
<dbReference type="PROSITE" id="PS50850">
    <property type="entry name" value="MFS"/>
    <property type="match status" value="1"/>
</dbReference>
<feature type="transmembrane region" description="Helical" evidence="7">
    <location>
        <begin position="228"/>
        <end position="252"/>
    </location>
</feature>
<evidence type="ECO:0000313" key="9">
    <source>
        <dbReference type="EMBL" id="ALJ61529.1"/>
    </source>
</evidence>
<dbReference type="PANTHER" id="PTHR48020">
    <property type="entry name" value="PROTON MYO-INOSITOL COTRANSPORTER"/>
    <property type="match status" value="1"/>
</dbReference>
<evidence type="ECO:0000256" key="3">
    <source>
        <dbReference type="ARBA" id="ARBA00022448"/>
    </source>
</evidence>
<feature type="transmembrane region" description="Helical" evidence="7">
    <location>
        <begin position="47"/>
        <end position="67"/>
    </location>
</feature>
<dbReference type="InterPro" id="IPR050814">
    <property type="entry name" value="Myo-inositol_Transporter"/>
</dbReference>
<dbReference type="PRINTS" id="PR00171">
    <property type="entry name" value="SUGRTRNSPORT"/>
</dbReference>
<accession>A0A0P0GBH5</accession>
<evidence type="ECO:0000256" key="2">
    <source>
        <dbReference type="ARBA" id="ARBA00010992"/>
    </source>
</evidence>
<dbReference type="InterPro" id="IPR005829">
    <property type="entry name" value="Sugar_transporter_CS"/>
</dbReference>
<evidence type="ECO:0000256" key="7">
    <source>
        <dbReference type="SAM" id="Phobius"/>
    </source>
</evidence>
<dbReference type="Pfam" id="PF00083">
    <property type="entry name" value="Sugar_tr"/>
    <property type="match status" value="1"/>
</dbReference>
<dbReference type="AlphaFoldDB" id="A0A0P0GBH5"/>
<feature type="transmembrane region" description="Helical" evidence="7">
    <location>
        <begin position="322"/>
        <end position="347"/>
    </location>
</feature>
<comment type="similarity">
    <text evidence="2">Belongs to the major facilitator superfamily. Sugar transporter (TC 2.A.1.1) family.</text>
</comment>
<feature type="transmembrane region" description="Helical" evidence="7">
    <location>
        <begin position="136"/>
        <end position="155"/>
    </location>
</feature>
<name>A0A0P0GBH5_9BACE</name>
<proteinExistence type="inferred from homology"/>
<comment type="subcellular location">
    <subcellularLocation>
        <location evidence="1">Membrane</location>
        <topology evidence="1">Multi-pass membrane protein</topology>
    </subcellularLocation>
</comment>
<dbReference type="GO" id="GO:0022857">
    <property type="term" value="F:transmembrane transporter activity"/>
    <property type="evidence" value="ECO:0007669"/>
    <property type="project" value="InterPro"/>
</dbReference>
<dbReference type="InterPro" id="IPR036259">
    <property type="entry name" value="MFS_trans_sf"/>
</dbReference>
<dbReference type="InterPro" id="IPR005828">
    <property type="entry name" value="MFS_sugar_transport-like"/>
</dbReference>
<protein>
    <submittedName>
        <fullName evidence="9">Putative metabolite transport protein CsbC</fullName>
    </submittedName>
</protein>
<dbReference type="EMBL" id="CP012801">
    <property type="protein sequence ID" value="ALJ61529.1"/>
    <property type="molecule type" value="Genomic_DNA"/>
</dbReference>
<feature type="transmembrane region" description="Helical" evidence="7">
    <location>
        <begin position="391"/>
        <end position="409"/>
    </location>
</feature>
<feature type="transmembrane region" description="Helical" evidence="7">
    <location>
        <begin position="7"/>
        <end position="27"/>
    </location>
</feature>
<evidence type="ECO:0000313" key="10">
    <source>
        <dbReference type="Proteomes" id="UP000061809"/>
    </source>
</evidence>
<feature type="transmembrane region" description="Helical" evidence="7">
    <location>
        <begin position="170"/>
        <end position="191"/>
    </location>
</feature>
<dbReference type="Proteomes" id="UP000061809">
    <property type="component" value="Chromosome"/>
</dbReference>
<dbReference type="PROSITE" id="PS00216">
    <property type="entry name" value="SUGAR_TRANSPORT_1"/>
    <property type="match status" value="2"/>
</dbReference>
<dbReference type="PANTHER" id="PTHR48020:SF12">
    <property type="entry name" value="PROTON MYO-INOSITOL COTRANSPORTER"/>
    <property type="match status" value="1"/>
</dbReference>
<evidence type="ECO:0000256" key="5">
    <source>
        <dbReference type="ARBA" id="ARBA00022989"/>
    </source>
</evidence>
<feature type="transmembrane region" description="Helical" evidence="7">
    <location>
        <begin position="272"/>
        <end position="289"/>
    </location>
</feature>
<organism evidence="9 10">
    <name type="scientific">Bacteroides cellulosilyticus</name>
    <dbReference type="NCBI Taxonomy" id="246787"/>
    <lineage>
        <taxon>Bacteria</taxon>
        <taxon>Pseudomonadati</taxon>
        <taxon>Bacteroidota</taxon>
        <taxon>Bacteroidia</taxon>
        <taxon>Bacteroidales</taxon>
        <taxon>Bacteroidaceae</taxon>
        <taxon>Bacteroides</taxon>
    </lineage>
</organism>
<feature type="transmembrane region" description="Helical" evidence="7">
    <location>
        <begin position="296"/>
        <end position="316"/>
    </location>
</feature>
<dbReference type="Gene3D" id="1.20.1250.20">
    <property type="entry name" value="MFS general substrate transporter like domains"/>
    <property type="match status" value="1"/>
</dbReference>
<feature type="transmembrane region" description="Helical" evidence="7">
    <location>
        <begin position="79"/>
        <end position="96"/>
    </location>
</feature>
<dbReference type="PROSITE" id="PS00217">
    <property type="entry name" value="SUGAR_TRANSPORT_2"/>
    <property type="match status" value="1"/>
</dbReference>
<sequence>MDKRNNAYLYITCFIVSIGGLLLGISANVSGASMYFGDFFGLQSGSFQEGLAVSITMLATFIGNFFAGNVSERIGRKKSLILAALLFCFCTLGSALSQTYLFFLISRFIGGLGIGISLLVVPMYIAELAPSDKRGFLVSFNQLNIGVGYLVAYASNTLVNGWFDSPELKWRWMLGLGTLFPIIYLIGLTFVPESPVWTENRSQRKDKEKTALSYQEQGRRLFKRPMRLILFIAFSVAFFQMACGINAVLFYAPKVFDMAGFTPDSSFLQSNLIGICMVVMTLASMTLIDRLGRKPLLIIGSCIMIASLLTVSATFYMSGSPVIILIGLLCMIVGFSISLGPITWILLSEIFPYHVKGLGISLAGVFNGIISFAVITLFPVEIEHLGAGNTFMIYAIIMVFCLISVSLLYPETKGRNMEELEKELIKTT</sequence>
<feature type="domain" description="Major facilitator superfamily (MFS) profile" evidence="8">
    <location>
        <begin position="8"/>
        <end position="413"/>
    </location>
</feature>
<dbReference type="SUPFAM" id="SSF103473">
    <property type="entry name" value="MFS general substrate transporter"/>
    <property type="match status" value="1"/>
</dbReference>
<dbReference type="RefSeq" id="WP_026367882.1">
    <property type="nucleotide sequence ID" value="NZ_CP012801.1"/>
</dbReference>
<dbReference type="KEGG" id="bcel:BcellWH2_04312"/>
<dbReference type="PATRIC" id="fig|246787.4.peg.4455"/>
<gene>
    <name evidence="9" type="primary">csbC</name>
    <name evidence="9" type="ORF">BcellWH2_04312</name>
</gene>
<keyword evidence="4 7" id="KW-0812">Transmembrane</keyword>
<evidence type="ECO:0000256" key="6">
    <source>
        <dbReference type="ARBA" id="ARBA00023136"/>
    </source>
</evidence>
<feature type="transmembrane region" description="Helical" evidence="7">
    <location>
        <begin position="102"/>
        <end position="124"/>
    </location>
</feature>
<dbReference type="InterPro" id="IPR003663">
    <property type="entry name" value="Sugar/inositol_transpt"/>
</dbReference>
<keyword evidence="5 7" id="KW-1133">Transmembrane helix</keyword>
<dbReference type="GO" id="GO:0016020">
    <property type="term" value="C:membrane"/>
    <property type="evidence" value="ECO:0007669"/>
    <property type="project" value="UniProtKB-SubCell"/>
</dbReference>
<evidence type="ECO:0000259" key="8">
    <source>
        <dbReference type="PROSITE" id="PS50850"/>
    </source>
</evidence>
<dbReference type="InterPro" id="IPR020846">
    <property type="entry name" value="MFS_dom"/>
</dbReference>
<feature type="transmembrane region" description="Helical" evidence="7">
    <location>
        <begin position="359"/>
        <end position="379"/>
    </location>
</feature>
<keyword evidence="6 7" id="KW-0472">Membrane</keyword>
<evidence type="ECO:0000256" key="4">
    <source>
        <dbReference type="ARBA" id="ARBA00022692"/>
    </source>
</evidence>
<reference evidence="9 10" key="1">
    <citation type="journal article" date="2015" name="Science">
        <title>Genetic determinants of in vivo fitness and diet responsiveness in multiple human gut Bacteroides.</title>
        <authorList>
            <person name="Wu M."/>
            <person name="McNulty N.P."/>
            <person name="Rodionov D.A."/>
            <person name="Khoroshkin M.S."/>
            <person name="Griffin N.W."/>
            <person name="Cheng J."/>
            <person name="Latreille P."/>
            <person name="Kerstetter R.A."/>
            <person name="Terrapon N."/>
            <person name="Henrissat B."/>
            <person name="Osterman A.L."/>
            <person name="Gordon J.I."/>
        </authorList>
    </citation>
    <scope>NUCLEOTIDE SEQUENCE [LARGE SCALE GENOMIC DNA]</scope>
    <source>
        <strain evidence="9 10">WH2</strain>
    </source>
</reference>
<evidence type="ECO:0000256" key="1">
    <source>
        <dbReference type="ARBA" id="ARBA00004141"/>
    </source>
</evidence>